<dbReference type="InterPro" id="IPR036249">
    <property type="entry name" value="Thioredoxin-like_sf"/>
</dbReference>
<dbReference type="AlphaFoldDB" id="A0A4R9K8X4"/>
<dbReference type="NCBIfam" id="TIGR01617">
    <property type="entry name" value="arsC_related"/>
    <property type="match status" value="1"/>
</dbReference>
<dbReference type="PROSITE" id="PS51353">
    <property type="entry name" value="ARSC"/>
    <property type="match status" value="1"/>
</dbReference>
<gene>
    <name evidence="3" type="ORF">EHQ58_01095</name>
</gene>
<evidence type="ECO:0000256" key="1">
    <source>
        <dbReference type="ARBA" id="ARBA00007198"/>
    </source>
</evidence>
<reference evidence="3" key="1">
    <citation type="journal article" date="2019" name="PLoS Negl. Trop. Dis.">
        <title>Revisiting the worldwide diversity of Leptospira species in the environment.</title>
        <authorList>
            <person name="Vincent A.T."/>
            <person name="Schiettekatte O."/>
            <person name="Bourhy P."/>
            <person name="Veyrier F.J."/>
            <person name="Picardeau M."/>
        </authorList>
    </citation>
    <scope>NUCLEOTIDE SEQUENCE [LARGE SCALE GENOMIC DNA]</scope>
    <source>
        <strain evidence="3">201702476</strain>
    </source>
</reference>
<evidence type="ECO:0000313" key="3">
    <source>
        <dbReference type="EMBL" id="TGL63077.1"/>
    </source>
</evidence>
<comment type="caution">
    <text evidence="3">The sequence shown here is derived from an EMBL/GenBank/DDBJ whole genome shotgun (WGS) entry which is preliminary data.</text>
</comment>
<dbReference type="InterPro" id="IPR006660">
    <property type="entry name" value="Arsenate_reductase-like"/>
</dbReference>
<dbReference type="RefSeq" id="WP_135621497.1">
    <property type="nucleotide sequence ID" value="NZ_RQGD01000005.1"/>
</dbReference>
<comment type="similarity">
    <text evidence="1 2">Belongs to the ArsC family.</text>
</comment>
<dbReference type="OrthoDB" id="9794155at2"/>
<dbReference type="PANTHER" id="PTHR30041">
    <property type="entry name" value="ARSENATE REDUCTASE"/>
    <property type="match status" value="1"/>
</dbReference>
<sequence>MKNRNIKVYQYSGCSTCRKAINFLNQFKIPFESIPIRDNPPTISELKKGKQTLGDLKKLFNVSGNDYREGKWKDKISNISESEALLALSKNGNLIKRPFVLFDNDVLVGFKEDEWKEKFKK</sequence>
<evidence type="ECO:0000256" key="2">
    <source>
        <dbReference type="PROSITE-ProRule" id="PRU01282"/>
    </source>
</evidence>
<dbReference type="PANTHER" id="PTHR30041:SF8">
    <property type="entry name" value="PROTEIN YFFB"/>
    <property type="match status" value="1"/>
</dbReference>
<name>A0A4R9K8X4_9LEPT</name>
<dbReference type="Pfam" id="PF03960">
    <property type="entry name" value="ArsC"/>
    <property type="match status" value="1"/>
</dbReference>
<proteinExistence type="inferred from homology"/>
<dbReference type="SUPFAM" id="SSF52833">
    <property type="entry name" value="Thioredoxin-like"/>
    <property type="match status" value="1"/>
</dbReference>
<evidence type="ECO:0000313" key="4">
    <source>
        <dbReference type="Proteomes" id="UP000297693"/>
    </source>
</evidence>
<keyword evidence="4" id="KW-1185">Reference proteome</keyword>
<dbReference type="Proteomes" id="UP000297693">
    <property type="component" value="Unassembled WGS sequence"/>
</dbReference>
<organism evidence="3 4">
    <name type="scientific">Leptospira ognonensis</name>
    <dbReference type="NCBI Taxonomy" id="2484945"/>
    <lineage>
        <taxon>Bacteria</taxon>
        <taxon>Pseudomonadati</taxon>
        <taxon>Spirochaetota</taxon>
        <taxon>Spirochaetia</taxon>
        <taxon>Leptospirales</taxon>
        <taxon>Leptospiraceae</taxon>
        <taxon>Leptospira</taxon>
    </lineage>
</organism>
<dbReference type="Gene3D" id="3.40.30.10">
    <property type="entry name" value="Glutaredoxin"/>
    <property type="match status" value="1"/>
</dbReference>
<dbReference type="EMBL" id="RQGD01000005">
    <property type="protein sequence ID" value="TGL63077.1"/>
    <property type="molecule type" value="Genomic_DNA"/>
</dbReference>
<dbReference type="InterPro" id="IPR006504">
    <property type="entry name" value="Tscrpt_reg_Spx/MgsR"/>
</dbReference>
<protein>
    <submittedName>
        <fullName evidence="3">Spx/MgsR family RNA polymerase-binding regulatory protein</fullName>
    </submittedName>
</protein>
<accession>A0A4R9K8X4</accession>